<feature type="non-terminal residue" evidence="1">
    <location>
        <position position="149"/>
    </location>
</feature>
<gene>
    <name evidence="1" type="ORF">E5331_13840</name>
</gene>
<evidence type="ECO:0000313" key="2">
    <source>
        <dbReference type="Proteomes" id="UP000306319"/>
    </source>
</evidence>
<comment type="caution">
    <text evidence="1">The sequence shown here is derived from an EMBL/GenBank/DDBJ whole genome shotgun (WGS) entry which is preliminary data.</text>
</comment>
<protein>
    <submittedName>
        <fullName evidence="1">Uncharacterized protein</fullName>
    </submittedName>
</protein>
<proteinExistence type="predicted"/>
<sequence>MSDYEASILFNLKMSWWRSLTVAATWWRECMVEATLTDSWVPEDGWHRLADLARLVAAIDGEPGVKNILSDESISTMTSYDEKENMSRGWGEISPDGRWRRTGTLSSTHALVERYPQGDCWVILTNSGVWTGHHFSRDLQRLIERLRSR</sequence>
<reference evidence="1" key="1">
    <citation type="submission" date="2019-04" db="EMBL/GenBank/DDBJ databases">
        <title>Microbes associate with the intestines of laboratory mice.</title>
        <authorList>
            <person name="Navarre W."/>
            <person name="Wong E."/>
            <person name="Huang K."/>
            <person name="Tropini C."/>
            <person name="Ng K."/>
            <person name="Yu B."/>
        </authorList>
    </citation>
    <scope>NUCLEOTIDE SEQUENCE</scope>
    <source>
        <strain evidence="1">NM04_E33</strain>
    </source>
</reference>
<accession>A0AC61RDU9</accession>
<evidence type="ECO:0000313" key="1">
    <source>
        <dbReference type="EMBL" id="TGY77654.1"/>
    </source>
</evidence>
<name>A0AC61RDU9_9BACT</name>
<keyword evidence="2" id="KW-1185">Reference proteome</keyword>
<dbReference type="Proteomes" id="UP000306319">
    <property type="component" value="Unassembled WGS sequence"/>
</dbReference>
<dbReference type="EMBL" id="SRYB01000022">
    <property type="protein sequence ID" value="TGY77654.1"/>
    <property type="molecule type" value="Genomic_DNA"/>
</dbReference>
<organism evidence="1 2">
    <name type="scientific">Lepagella muris</name>
    <dbReference type="NCBI Taxonomy" id="3032870"/>
    <lineage>
        <taxon>Bacteria</taxon>
        <taxon>Pseudomonadati</taxon>
        <taxon>Bacteroidota</taxon>
        <taxon>Bacteroidia</taxon>
        <taxon>Bacteroidales</taxon>
        <taxon>Muribaculaceae</taxon>
        <taxon>Lepagella</taxon>
    </lineage>
</organism>